<name>A0A1Y5S750_9RHOB</name>
<proteinExistence type="predicted"/>
<dbReference type="AlphaFoldDB" id="A0A1Y5S750"/>
<organism evidence="1 2">
    <name type="scientific">Falsiruegeria litorea R37</name>
    <dbReference type="NCBI Taxonomy" id="1200284"/>
    <lineage>
        <taxon>Bacteria</taxon>
        <taxon>Pseudomonadati</taxon>
        <taxon>Pseudomonadota</taxon>
        <taxon>Alphaproteobacteria</taxon>
        <taxon>Rhodobacterales</taxon>
        <taxon>Roseobacteraceae</taxon>
        <taxon>Falsiruegeria</taxon>
    </lineage>
</organism>
<sequence>MPLFITYASYSTSGLQGLLAKPEDRGAAIQALMDKVGARVVALYFTTGTNDVVMVSEAADGTDTVALGMAVAASGAVQDVETVRAWTSAEFGDIARKAASLASGYTPPGG</sequence>
<evidence type="ECO:0000313" key="1">
    <source>
        <dbReference type="EMBL" id="SLN31344.1"/>
    </source>
</evidence>
<dbReference type="InterPro" id="IPR014845">
    <property type="entry name" value="GYD/TTHA1554"/>
</dbReference>
<evidence type="ECO:0000313" key="2">
    <source>
        <dbReference type="Proteomes" id="UP000193077"/>
    </source>
</evidence>
<reference evidence="1 2" key="1">
    <citation type="submission" date="2017-03" db="EMBL/GenBank/DDBJ databases">
        <authorList>
            <person name="Afonso C.L."/>
            <person name="Miller P.J."/>
            <person name="Scott M.A."/>
            <person name="Spackman E."/>
            <person name="Goraichik I."/>
            <person name="Dimitrov K.M."/>
            <person name="Suarez D.L."/>
            <person name="Swayne D.E."/>
        </authorList>
    </citation>
    <scope>NUCLEOTIDE SEQUENCE [LARGE SCALE GENOMIC DNA]</scope>
    <source>
        <strain evidence="1 2">CECT 7639</strain>
    </source>
</reference>
<dbReference type="RefSeq" id="WP_085796282.1">
    <property type="nucleotide sequence ID" value="NZ_FWFO01000001.1"/>
</dbReference>
<dbReference type="OrthoDB" id="165683at2"/>
<dbReference type="Proteomes" id="UP000193077">
    <property type="component" value="Unassembled WGS sequence"/>
</dbReference>
<accession>A0A1Y5S750</accession>
<dbReference type="Pfam" id="PF08734">
    <property type="entry name" value="GYD"/>
    <property type="match status" value="1"/>
</dbReference>
<dbReference type="EMBL" id="FWFO01000001">
    <property type="protein sequence ID" value="SLN31344.1"/>
    <property type="molecule type" value="Genomic_DNA"/>
</dbReference>
<gene>
    <name evidence="1" type="ORF">TRL7639_01318</name>
</gene>
<protein>
    <submittedName>
        <fullName evidence="1">GYD domain protein</fullName>
    </submittedName>
</protein>
<keyword evidence="2" id="KW-1185">Reference proteome</keyword>